<evidence type="ECO:0000313" key="1">
    <source>
        <dbReference type="EMBL" id="KAK4445623.1"/>
    </source>
</evidence>
<organism evidence="1 2">
    <name type="scientific">Podospora aff. communis PSN243</name>
    <dbReference type="NCBI Taxonomy" id="3040156"/>
    <lineage>
        <taxon>Eukaryota</taxon>
        <taxon>Fungi</taxon>
        <taxon>Dikarya</taxon>
        <taxon>Ascomycota</taxon>
        <taxon>Pezizomycotina</taxon>
        <taxon>Sordariomycetes</taxon>
        <taxon>Sordariomycetidae</taxon>
        <taxon>Sordariales</taxon>
        <taxon>Podosporaceae</taxon>
        <taxon>Podospora</taxon>
    </lineage>
</organism>
<keyword evidence="2" id="KW-1185">Reference proteome</keyword>
<protein>
    <recommendedName>
        <fullName evidence="3">Transposase Tc1-like domain-containing protein</fullName>
    </recommendedName>
</protein>
<comment type="caution">
    <text evidence="1">The sequence shown here is derived from an EMBL/GenBank/DDBJ whole genome shotgun (WGS) entry which is preliminary data.</text>
</comment>
<evidence type="ECO:0008006" key="3">
    <source>
        <dbReference type="Google" id="ProtNLM"/>
    </source>
</evidence>
<dbReference type="Proteomes" id="UP001321760">
    <property type="component" value="Unassembled WGS sequence"/>
</dbReference>
<evidence type="ECO:0000313" key="2">
    <source>
        <dbReference type="Proteomes" id="UP001321760"/>
    </source>
</evidence>
<reference evidence="1" key="2">
    <citation type="submission" date="2023-05" db="EMBL/GenBank/DDBJ databases">
        <authorList>
            <consortium name="Lawrence Berkeley National Laboratory"/>
            <person name="Steindorff A."/>
            <person name="Hensen N."/>
            <person name="Bonometti L."/>
            <person name="Westerberg I."/>
            <person name="Brannstrom I.O."/>
            <person name="Guillou S."/>
            <person name="Cros-Aarteil S."/>
            <person name="Calhoun S."/>
            <person name="Haridas S."/>
            <person name="Kuo A."/>
            <person name="Mondo S."/>
            <person name="Pangilinan J."/>
            <person name="Riley R."/>
            <person name="Labutti K."/>
            <person name="Andreopoulos B."/>
            <person name="Lipzen A."/>
            <person name="Chen C."/>
            <person name="Yanf M."/>
            <person name="Daum C."/>
            <person name="Ng V."/>
            <person name="Clum A."/>
            <person name="Ohm R."/>
            <person name="Martin F."/>
            <person name="Silar P."/>
            <person name="Natvig D."/>
            <person name="Lalanne C."/>
            <person name="Gautier V."/>
            <person name="Ament-Velasquez S.L."/>
            <person name="Kruys A."/>
            <person name="Hutchinson M.I."/>
            <person name="Powell A.J."/>
            <person name="Barry K."/>
            <person name="Miller A.N."/>
            <person name="Grigoriev I.V."/>
            <person name="Debuchy R."/>
            <person name="Gladieux P."/>
            <person name="Thoren M.H."/>
            <person name="Johannesson H."/>
        </authorList>
    </citation>
    <scope>NUCLEOTIDE SEQUENCE</scope>
    <source>
        <strain evidence="1">PSN243</strain>
    </source>
</reference>
<name>A0AAV9GC13_9PEZI</name>
<dbReference type="EMBL" id="MU865964">
    <property type="protein sequence ID" value="KAK4445623.1"/>
    <property type="molecule type" value="Genomic_DNA"/>
</dbReference>
<sequence>MNSFLFARGTCYSLAGTSSKMTGLDFPIRKSQRPNVGLQATQNWDAMCHHLSAADNGIINRTTTTMAPSLALHKRVLIQSIINSKLQGDDDLKDDEIADVAGCSARAVRRIRSNLLRL</sequence>
<proteinExistence type="predicted"/>
<accession>A0AAV9GC13</accession>
<dbReference type="AlphaFoldDB" id="A0AAV9GC13"/>
<gene>
    <name evidence="1" type="ORF">QBC34DRAFT_163842</name>
</gene>
<reference evidence="1" key="1">
    <citation type="journal article" date="2023" name="Mol. Phylogenet. Evol.">
        <title>Genome-scale phylogeny and comparative genomics of the fungal order Sordariales.</title>
        <authorList>
            <person name="Hensen N."/>
            <person name="Bonometti L."/>
            <person name="Westerberg I."/>
            <person name="Brannstrom I.O."/>
            <person name="Guillou S."/>
            <person name="Cros-Aarteil S."/>
            <person name="Calhoun S."/>
            <person name="Haridas S."/>
            <person name="Kuo A."/>
            <person name="Mondo S."/>
            <person name="Pangilinan J."/>
            <person name="Riley R."/>
            <person name="LaButti K."/>
            <person name="Andreopoulos B."/>
            <person name="Lipzen A."/>
            <person name="Chen C."/>
            <person name="Yan M."/>
            <person name="Daum C."/>
            <person name="Ng V."/>
            <person name="Clum A."/>
            <person name="Steindorff A."/>
            <person name="Ohm R.A."/>
            <person name="Martin F."/>
            <person name="Silar P."/>
            <person name="Natvig D.O."/>
            <person name="Lalanne C."/>
            <person name="Gautier V."/>
            <person name="Ament-Velasquez S.L."/>
            <person name="Kruys A."/>
            <person name="Hutchinson M.I."/>
            <person name="Powell A.J."/>
            <person name="Barry K."/>
            <person name="Miller A.N."/>
            <person name="Grigoriev I.V."/>
            <person name="Debuchy R."/>
            <person name="Gladieux P."/>
            <person name="Hiltunen Thoren M."/>
            <person name="Johannesson H."/>
        </authorList>
    </citation>
    <scope>NUCLEOTIDE SEQUENCE</scope>
    <source>
        <strain evidence="1">PSN243</strain>
    </source>
</reference>